<dbReference type="PROSITE" id="PS00678">
    <property type="entry name" value="WD_REPEATS_1"/>
    <property type="match status" value="1"/>
</dbReference>
<dbReference type="AlphaFoldDB" id="A0A7D9IG57"/>
<keyword evidence="3" id="KW-1185">Reference proteome</keyword>
<dbReference type="InterPro" id="IPR019775">
    <property type="entry name" value="WD40_repeat_CS"/>
</dbReference>
<dbReference type="InterPro" id="IPR001680">
    <property type="entry name" value="WD40_rpt"/>
</dbReference>
<dbReference type="Pfam" id="PF12894">
    <property type="entry name" value="ANAPC4_WD40"/>
    <property type="match status" value="1"/>
</dbReference>
<dbReference type="InterPro" id="IPR024977">
    <property type="entry name" value="Apc4-like_WD40_dom"/>
</dbReference>
<dbReference type="OrthoDB" id="10263272at2759"/>
<dbReference type="Proteomes" id="UP001152795">
    <property type="component" value="Unassembled WGS sequence"/>
</dbReference>
<evidence type="ECO:0000259" key="1">
    <source>
        <dbReference type="Pfam" id="PF12894"/>
    </source>
</evidence>
<reference evidence="2" key="1">
    <citation type="submission" date="2020-04" db="EMBL/GenBank/DDBJ databases">
        <authorList>
            <person name="Alioto T."/>
            <person name="Alioto T."/>
            <person name="Gomez Garrido J."/>
        </authorList>
    </citation>
    <scope>NUCLEOTIDE SEQUENCE</scope>
    <source>
        <strain evidence="2">A484AB</strain>
    </source>
</reference>
<gene>
    <name evidence="2" type="ORF">PACLA_8A057970</name>
</gene>
<organism evidence="2 3">
    <name type="scientific">Paramuricea clavata</name>
    <name type="common">Red gorgonian</name>
    <name type="synonym">Violescent sea-whip</name>
    <dbReference type="NCBI Taxonomy" id="317549"/>
    <lineage>
        <taxon>Eukaryota</taxon>
        <taxon>Metazoa</taxon>
        <taxon>Cnidaria</taxon>
        <taxon>Anthozoa</taxon>
        <taxon>Octocorallia</taxon>
        <taxon>Malacalcyonacea</taxon>
        <taxon>Plexauridae</taxon>
        <taxon>Paramuricea</taxon>
    </lineage>
</organism>
<accession>A0A7D9IG57</accession>
<dbReference type="Gene3D" id="2.130.10.10">
    <property type="entry name" value="YVTN repeat-like/Quinoprotein amine dehydrogenase"/>
    <property type="match status" value="1"/>
</dbReference>
<dbReference type="EMBL" id="CACRXK020004935">
    <property type="protein sequence ID" value="CAB4004556.1"/>
    <property type="molecule type" value="Genomic_DNA"/>
</dbReference>
<sequence>MSESSLSLEKETHYKKTLISLATWNFFVDDCRDSESWDDEFERSGFKGSRQITAIENDYWLYADVRNLFVFRTAVTTCSTRVLWSSFSPDGSRLATCTSNGYINIWNVNTGQTEQSFKTNQEKSILACWWSEKFLFVFNFWDSIASLWKYPVDVHLKILFSQSQQVSLRHLVDEFVSLSVVVDFSEGYLRYQCGETKPAKVLDVNRVREPRMVTLPGIKPMMNITVSPGASFLFGAAKLMFYIWKRSAMETIVYDVFLFINQVQ</sequence>
<evidence type="ECO:0000313" key="2">
    <source>
        <dbReference type="EMBL" id="CAB4004556.1"/>
    </source>
</evidence>
<proteinExistence type="predicted"/>
<name>A0A7D9IG57_PARCT</name>
<dbReference type="PROSITE" id="PS50082">
    <property type="entry name" value="WD_REPEATS_2"/>
    <property type="match status" value="1"/>
</dbReference>
<comment type="caution">
    <text evidence="2">The sequence shown here is derived from an EMBL/GenBank/DDBJ whole genome shotgun (WGS) entry which is preliminary data.</text>
</comment>
<feature type="domain" description="Anaphase-promoting complex subunit 4-like WD40" evidence="1">
    <location>
        <begin position="84"/>
        <end position="132"/>
    </location>
</feature>
<dbReference type="InterPro" id="IPR015943">
    <property type="entry name" value="WD40/YVTN_repeat-like_dom_sf"/>
</dbReference>
<protein>
    <submittedName>
        <fullName evidence="2">WD40 repeat</fullName>
    </submittedName>
</protein>
<evidence type="ECO:0000313" key="3">
    <source>
        <dbReference type="Proteomes" id="UP001152795"/>
    </source>
</evidence>
<dbReference type="SUPFAM" id="SSF50960">
    <property type="entry name" value="TolB, C-terminal domain"/>
    <property type="match status" value="1"/>
</dbReference>